<accession>A0A182YT31</accession>
<dbReference type="OMA" id="HIHEDNF"/>
<dbReference type="InterPro" id="IPR041588">
    <property type="entry name" value="Integrase_H2C2"/>
</dbReference>
<evidence type="ECO:0000313" key="2">
    <source>
        <dbReference type="EnsemblMetazoa" id="ASTEI11617-PA"/>
    </source>
</evidence>
<proteinExistence type="predicted"/>
<organism evidence="2 3">
    <name type="scientific">Anopheles stephensi</name>
    <name type="common">Indo-Pakistan malaria mosquito</name>
    <dbReference type="NCBI Taxonomy" id="30069"/>
    <lineage>
        <taxon>Eukaryota</taxon>
        <taxon>Metazoa</taxon>
        <taxon>Ecdysozoa</taxon>
        <taxon>Arthropoda</taxon>
        <taxon>Hexapoda</taxon>
        <taxon>Insecta</taxon>
        <taxon>Pterygota</taxon>
        <taxon>Neoptera</taxon>
        <taxon>Endopterygota</taxon>
        <taxon>Diptera</taxon>
        <taxon>Nematocera</taxon>
        <taxon>Culicoidea</taxon>
        <taxon>Culicidae</taxon>
        <taxon>Anophelinae</taxon>
        <taxon>Anopheles</taxon>
    </lineage>
</organism>
<dbReference type="VEuPathDB" id="VectorBase:ASTE001519"/>
<reference evidence="3" key="1">
    <citation type="journal article" date="2014" name="Genome Biol.">
        <title>Genome analysis of a major urban malaria vector mosquito, Anopheles stephensi.</title>
        <authorList>
            <person name="Jiang X."/>
            <person name="Peery A."/>
            <person name="Hall A.B."/>
            <person name="Sharma A."/>
            <person name="Chen X.G."/>
            <person name="Waterhouse R.M."/>
            <person name="Komissarov A."/>
            <person name="Riehle M.M."/>
            <person name="Shouche Y."/>
            <person name="Sharakhova M.V."/>
            <person name="Lawson D."/>
            <person name="Pakpour N."/>
            <person name="Arensburger P."/>
            <person name="Davidson V.L."/>
            <person name="Eiglmeier K."/>
            <person name="Emrich S."/>
            <person name="George P."/>
            <person name="Kennedy R.C."/>
            <person name="Mane S.P."/>
            <person name="Maslen G."/>
            <person name="Oringanje C."/>
            <person name="Qi Y."/>
            <person name="Settlage R."/>
            <person name="Tojo M."/>
            <person name="Tubio J.M."/>
            <person name="Unger M.F."/>
            <person name="Wang B."/>
            <person name="Vernick K.D."/>
            <person name="Ribeiro J.M."/>
            <person name="James A.A."/>
            <person name="Michel K."/>
            <person name="Riehle M.A."/>
            <person name="Luckhart S."/>
            <person name="Sharakhov I.V."/>
            <person name="Tu Z."/>
        </authorList>
    </citation>
    <scope>NUCLEOTIDE SEQUENCE [LARGE SCALE GENOMIC DNA]</scope>
    <source>
        <strain evidence="3">Indian</strain>
    </source>
</reference>
<feature type="domain" description="Integrase zinc-binding" evidence="1">
    <location>
        <begin position="56"/>
        <end position="105"/>
    </location>
</feature>
<dbReference type="Pfam" id="PF17921">
    <property type="entry name" value="Integrase_H2C2"/>
    <property type="match status" value="1"/>
</dbReference>
<keyword evidence="3" id="KW-1185">Reference proteome</keyword>
<reference evidence="2" key="2">
    <citation type="submission" date="2020-05" db="UniProtKB">
        <authorList>
            <consortium name="EnsemblMetazoa"/>
        </authorList>
    </citation>
    <scope>IDENTIFICATION</scope>
    <source>
        <strain evidence="2">Indian</strain>
    </source>
</reference>
<evidence type="ECO:0000313" key="3">
    <source>
        <dbReference type="Proteomes" id="UP000076408"/>
    </source>
</evidence>
<dbReference type="Proteomes" id="UP000076408">
    <property type="component" value="Unassembled WGS sequence"/>
</dbReference>
<dbReference type="VEuPathDB" id="VectorBase:ASTEI20_039927"/>
<name>A0A182YT31_ANOST</name>
<dbReference type="AlphaFoldDB" id="A0A182YT31"/>
<dbReference type="VEuPathDB" id="VectorBase:ASTEI11617"/>
<dbReference type="STRING" id="30069.A0A182YT31"/>
<dbReference type="EnsemblMetazoa" id="ASTEI11617-RA">
    <property type="protein sequence ID" value="ASTEI11617-PA"/>
    <property type="gene ID" value="ASTEI11617"/>
</dbReference>
<sequence length="226" mass="25040">MLPESGNITPKGPLQHLNPIIRDELIRVQGRLGNAKLTNDAILPILVPKSHPFSRIIIRHIHEDNFHAGTELVMSEFRSRFWMRDLLRTVVGVLSRCVVCVRARPKQFAQQMGQLPATRVKVSPAFTHTGVDLCGPTNFGGLWESNIKVAKRLFKSTARGAQLRLVELQTLLYQISAILNSRPLTAIHASPGSVEALTPAHFLIARASFSVPAMVEDDDTDGVKTR</sequence>
<dbReference type="PANTHER" id="PTHR47331">
    <property type="entry name" value="PHD-TYPE DOMAIN-CONTAINING PROTEIN"/>
    <property type="match status" value="1"/>
</dbReference>
<evidence type="ECO:0000259" key="1">
    <source>
        <dbReference type="Pfam" id="PF17921"/>
    </source>
</evidence>
<protein>
    <submittedName>
        <fullName evidence="2">Integrase_H2C2 domain-containing protein</fullName>
    </submittedName>
</protein>
<dbReference type="Gene3D" id="1.10.340.70">
    <property type="match status" value="1"/>
</dbReference>
<dbReference type="VEuPathDB" id="VectorBase:ASTE008229"/>